<dbReference type="EMBL" id="JACVVK020000084">
    <property type="protein sequence ID" value="KAK7494372.1"/>
    <property type="molecule type" value="Genomic_DNA"/>
</dbReference>
<keyword evidence="2" id="KW-1185">Reference proteome</keyword>
<evidence type="ECO:0000313" key="2">
    <source>
        <dbReference type="Proteomes" id="UP001519460"/>
    </source>
</evidence>
<gene>
    <name evidence="1" type="ORF">BaRGS_00014475</name>
</gene>
<protein>
    <submittedName>
        <fullName evidence="1">Uncharacterized protein</fullName>
    </submittedName>
</protein>
<name>A0ABD0L4P5_9CAEN</name>
<evidence type="ECO:0000313" key="1">
    <source>
        <dbReference type="EMBL" id="KAK7494372.1"/>
    </source>
</evidence>
<sequence>MQVHTEKPSEVRNSATVPVKKRQKKILARCMGVLCGEGWSTELRKDTNLSEISKSFHIQPILHWQHKDRRTEKARELHIMFTEWVVSHGSKTPQSKTDKQVKVAR</sequence>
<comment type="caution">
    <text evidence="1">The sequence shown here is derived from an EMBL/GenBank/DDBJ whole genome shotgun (WGS) entry which is preliminary data.</text>
</comment>
<dbReference type="Proteomes" id="UP001519460">
    <property type="component" value="Unassembled WGS sequence"/>
</dbReference>
<proteinExistence type="predicted"/>
<accession>A0ABD0L4P5</accession>
<dbReference type="AlphaFoldDB" id="A0ABD0L4P5"/>
<organism evidence="1 2">
    <name type="scientific">Batillaria attramentaria</name>
    <dbReference type="NCBI Taxonomy" id="370345"/>
    <lineage>
        <taxon>Eukaryota</taxon>
        <taxon>Metazoa</taxon>
        <taxon>Spiralia</taxon>
        <taxon>Lophotrochozoa</taxon>
        <taxon>Mollusca</taxon>
        <taxon>Gastropoda</taxon>
        <taxon>Caenogastropoda</taxon>
        <taxon>Sorbeoconcha</taxon>
        <taxon>Cerithioidea</taxon>
        <taxon>Batillariidae</taxon>
        <taxon>Batillaria</taxon>
    </lineage>
</organism>
<reference evidence="1 2" key="1">
    <citation type="journal article" date="2023" name="Sci. Data">
        <title>Genome assembly of the Korean intertidal mud-creeper Batillaria attramentaria.</title>
        <authorList>
            <person name="Patra A.K."/>
            <person name="Ho P.T."/>
            <person name="Jun S."/>
            <person name="Lee S.J."/>
            <person name="Kim Y."/>
            <person name="Won Y.J."/>
        </authorList>
    </citation>
    <scope>NUCLEOTIDE SEQUENCE [LARGE SCALE GENOMIC DNA]</scope>
    <source>
        <strain evidence="1">Wonlab-2016</strain>
    </source>
</reference>